<dbReference type="PANTHER" id="PTHR43500">
    <property type="entry name" value="CYSTATHIONINE BETA-LYASE-RELATED"/>
    <property type="match status" value="1"/>
</dbReference>
<dbReference type="AlphaFoldDB" id="A0A069NMT1"/>
<organism evidence="9 10">
    <name type="scientific">Caballeronia grimmiae</name>
    <dbReference type="NCBI Taxonomy" id="1071679"/>
    <lineage>
        <taxon>Bacteria</taxon>
        <taxon>Pseudomonadati</taxon>
        <taxon>Pseudomonadota</taxon>
        <taxon>Betaproteobacteria</taxon>
        <taxon>Burkholderiales</taxon>
        <taxon>Burkholderiaceae</taxon>
        <taxon>Caballeronia</taxon>
    </lineage>
</organism>
<evidence type="ECO:0000256" key="1">
    <source>
        <dbReference type="ARBA" id="ARBA00001933"/>
    </source>
</evidence>
<keyword evidence="11" id="KW-1185">Reference proteome</keyword>
<dbReference type="RefSeq" id="WP_035970257.1">
    <property type="nucleotide sequence ID" value="NZ_BMEG01000005.1"/>
</dbReference>
<dbReference type="InterPro" id="IPR000277">
    <property type="entry name" value="Cys/Met-Metab_PyrdxlP-dep_enz"/>
</dbReference>
<evidence type="ECO:0000313" key="10">
    <source>
        <dbReference type="Proteomes" id="UP000027439"/>
    </source>
</evidence>
<dbReference type="OrthoDB" id="9805807at2"/>
<dbReference type="GO" id="GO:0047804">
    <property type="term" value="F:cysteine-S-conjugate beta-lyase activity"/>
    <property type="evidence" value="ECO:0007669"/>
    <property type="project" value="InterPro"/>
</dbReference>
<reference evidence="8" key="4">
    <citation type="submission" date="2024-05" db="EMBL/GenBank/DDBJ databases">
        <authorList>
            <person name="Sun Q."/>
            <person name="Zhou Y."/>
        </authorList>
    </citation>
    <scope>NUCLEOTIDE SEQUENCE</scope>
    <source>
        <strain evidence="8">CGMCC 1.11013</strain>
    </source>
</reference>
<gene>
    <name evidence="8" type="primary">metC</name>
    <name evidence="9" type="ORF">BG57_26590</name>
    <name evidence="8" type="ORF">GCM10010985_32270</name>
</gene>
<feature type="modified residue" description="N6-(pyridoxal phosphate)lysine" evidence="6">
    <location>
        <position position="213"/>
    </location>
</feature>
<evidence type="ECO:0000256" key="7">
    <source>
        <dbReference type="RuleBase" id="RU362118"/>
    </source>
</evidence>
<evidence type="ECO:0000256" key="5">
    <source>
        <dbReference type="ARBA" id="ARBA00047517"/>
    </source>
</evidence>
<keyword evidence="4 9" id="KW-0456">Lyase</keyword>
<dbReference type="InterPro" id="IPR015424">
    <property type="entry name" value="PyrdxlP-dep_Trfase"/>
</dbReference>
<dbReference type="STRING" id="1071679.BG57_26590"/>
<dbReference type="eggNOG" id="COG0626">
    <property type="taxonomic scope" value="Bacteria"/>
</dbReference>
<dbReference type="InterPro" id="IPR006233">
    <property type="entry name" value="Cys_b_lyase_bac"/>
</dbReference>
<evidence type="ECO:0000313" key="8">
    <source>
        <dbReference type="EMBL" id="GGD75291.1"/>
    </source>
</evidence>
<evidence type="ECO:0000256" key="6">
    <source>
        <dbReference type="PIRSR" id="PIRSR001434-2"/>
    </source>
</evidence>
<reference evidence="11" key="3">
    <citation type="journal article" date="2019" name="Int. J. Syst. Evol. Microbiol.">
        <title>The Global Catalogue of Microorganisms (GCM) 10K type strain sequencing project: providing services to taxonomists for standard genome sequencing and annotation.</title>
        <authorList>
            <consortium name="The Broad Institute Genomics Platform"/>
            <consortium name="The Broad Institute Genome Sequencing Center for Infectious Disease"/>
            <person name="Wu L."/>
            <person name="Ma J."/>
        </authorList>
    </citation>
    <scope>NUCLEOTIDE SEQUENCE [LARGE SCALE GENOMIC DNA]</scope>
    <source>
        <strain evidence="11">CGMCC 1.11013</strain>
    </source>
</reference>
<evidence type="ECO:0000256" key="3">
    <source>
        <dbReference type="ARBA" id="ARBA00022898"/>
    </source>
</evidence>
<dbReference type="InterPro" id="IPR015422">
    <property type="entry name" value="PyrdxlP-dep_Trfase_small"/>
</dbReference>
<evidence type="ECO:0000256" key="4">
    <source>
        <dbReference type="ARBA" id="ARBA00023239"/>
    </source>
</evidence>
<dbReference type="Gene3D" id="3.90.1150.10">
    <property type="entry name" value="Aspartate Aminotransferase, domain 1"/>
    <property type="match status" value="1"/>
</dbReference>
<dbReference type="Proteomes" id="UP000027439">
    <property type="component" value="Unassembled WGS sequence"/>
</dbReference>
<reference evidence="8" key="1">
    <citation type="journal article" date="2014" name="Int. J. Syst. Evol. Microbiol.">
        <title>Complete genome of a new Firmicutes species belonging to the dominant human colonic microbiota ('Ruminococcus bicirculans') reveals two chromosomes and a selective capacity to utilize plant glucans.</title>
        <authorList>
            <consortium name="NISC Comparative Sequencing Program"/>
            <person name="Wegmann U."/>
            <person name="Louis P."/>
            <person name="Goesmann A."/>
            <person name="Henrissat B."/>
            <person name="Duncan S.H."/>
            <person name="Flint H.J."/>
        </authorList>
    </citation>
    <scope>NUCLEOTIDE SEQUENCE</scope>
    <source>
        <strain evidence="8">CGMCC 1.11013</strain>
    </source>
</reference>
<proteinExistence type="inferred from homology"/>
<dbReference type="EMBL" id="BMEG01000005">
    <property type="protein sequence ID" value="GGD75291.1"/>
    <property type="molecule type" value="Genomic_DNA"/>
</dbReference>
<dbReference type="SUPFAM" id="SSF53383">
    <property type="entry name" value="PLP-dependent transferases"/>
    <property type="match status" value="1"/>
</dbReference>
<dbReference type="GO" id="GO:0019346">
    <property type="term" value="P:transsulfuration"/>
    <property type="evidence" value="ECO:0007669"/>
    <property type="project" value="InterPro"/>
</dbReference>
<dbReference type="EMBL" id="JFHE01000056">
    <property type="protein sequence ID" value="KDR26376.1"/>
    <property type="molecule type" value="Genomic_DNA"/>
</dbReference>
<dbReference type="InterPro" id="IPR015421">
    <property type="entry name" value="PyrdxlP-dep_Trfase_major"/>
</dbReference>
<dbReference type="Pfam" id="PF01053">
    <property type="entry name" value="Cys_Met_Meta_PP"/>
    <property type="match status" value="1"/>
</dbReference>
<reference evidence="9 10" key="2">
    <citation type="submission" date="2014-03" db="EMBL/GenBank/DDBJ databases">
        <title>Draft Genome Sequences of Four Burkholderia Strains.</title>
        <authorList>
            <person name="Liu X.Y."/>
            <person name="Li C.X."/>
            <person name="Xu J.H."/>
        </authorList>
    </citation>
    <scope>NUCLEOTIDE SEQUENCE [LARGE SCALE GENOMIC DNA]</scope>
    <source>
        <strain evidence="9 10">R27</strain>
    </source>
</reference>
<dbReference type="FunFam" id="3.40.640.10:FF:000046">
    <property type="entry name" value="Cystathionine gamma-lyase"/>
    <property type="match status" value="1"/>
</dbReference>
<comment type="cofactor">
    <cofactor evidence="1 7">
        <name>pyridoxal 5'-phosphate</name>
        <dbReference type="ChEBI" id="CHEBI:597326"/>
    </cofactor>
</comment>
<evidence type="ECO:0000313" key="11">
    <source>
        <dbReference type="Proteomes" id="UP000597138"/>
    </source>
</evidence>
<dbReference type="PIRSF" id="PIRSF001434">
    <property type="entry name" value="CGS"/>
    <property type="match status" value="1"/>
</dbReference>
<dbReference type="Proteomes" id="UP000597138">
    <property type="component" value="Unassembled WGS sequence"/>
</dbReference>
<comment type="similarity">
    <text evidence="2 7">Belongs to the trans-sulfuration enzymes family.</text>
</comment>
<dbReference type="PANTHER" id="PTHR43500:SF1">
    <property type="entry name" value="CYSTATHIONINE BETA-LYASE-RELATED"/>
    <property type="match status" value="1"/>
</dbReference>
<dbReference type="Gene3D" id="3.40.640.10">
    <property type="entry name" value="Type I PLP-dependent aspartate aminotransferase-like (Major domain)"/>
    <property type="match status" value="1"/>
</dbReference>
<accession>A0A069NMT1</accession>
<evidence type="ECO:0000256" key="2">
    <source>
        <dbReference type="ARBA" id="ARBA00009077"/>
    </source>
</evidence>
<dbReference type="NCBIfam" id="TIGR01324">
    <property type="entry name" value="cysta_beta_ly_B"/>
    <property type="match status" value="1"/>
</dbReference>
<comment type="caution">
    <text evidence="9">The sequence shown here is derived from an EMBL/GenBank/DDBJ whole genome shotgun (WGS) entry which is preliminary data.</text>
</comment>
<comment type="catalytic activity">
    <reaction evidence="5">
        <text>L,L-cystathionine + H2O = L-homocysteine + pyruvate + NH4(+)</text>
        <dbReference type="Rhea" id="RHEA:13965"/>
        <dbReference type="ChEBI" id="CHEBI:15361"/>
        <dbReference type="ChEBI" id="CHEBI:15377"/>
        <dbReference type="ChEBI" id="CHEBI:28938"/>
        <dbReference type="ChEBI" id="CHEBI:58161"/>
        <dbReference type="ChEBI" id="CHEBI:58199"/>
    </reaction>
</comment>
<protein>
    <submittedName>
        <fullName evidence="9">Cystathionine beta-lyase</fullName>
    </submittedName>
</protein>
<keyword evidence="3 6" id="KW-0663">Pyridoxal phosphate</keyword>
<dbReference type="GO" id="GO:0030170">
    <property type="term" value="F:pyridoxal phosphate binding"/>
    <property type="evidence" value="ECO:0007669"/>
    <property type="project" value="InterPro"/>
</dbReference>
<name>A0A069NMT1_9BURK</name>
<sequence length="396" mass="42462">MTARAHALSTRLLHAGLGAFDDSGAAPVNVPVVRTSTVRFASGADYERLHRLRHDGENVATYGRHGTATHRALEAAIGELEGADHTLLAPSGMAAITLAFLSLLSPGEHALIQDSVYGPVRERLEPLLARLGIDVTYFAAKDGVPAHALRPDTRLVYVESPGSFLYEIADLPALGAFAEQHGLILAADNTWSAGWLHQPLAHGAHVSVQASTKYIGGHSDLMQGAISTNDPGLALRFRDTHEALGLAVGADDAYLALRGIRTLGVRLARHAQNALEVAQFLQQERAVARVFHPALPDDPGHALWRRDFSGANGLVSFAFEDGDIARAGRFIDSLQLFSLGASWGGYESLALLAPPSRLRPHSYFSGDAPVVRLHVGLEDAADLIDDLRRAFRLTCT</sequence>
<evidence type="ECO:0000313" key="9">
    <source>
        <dbReference type="EMBL" id="KDR26376.1"/>
    </source>
</evidence>
<dbReference type="GO" id="GO:0019450">
    <property type="term" value="P:L-cysteine catabolic process to pyruvate"/>
    <property type="evidence" value="ECO:0007669"/>
    <property type="project" value="TreeGrafter"/>
</dbReference>